<dbReference type="PROSITE" id="PS50977">
    <property type="entry name" value="HTH_TETR_2"/>
    <property type="match status" value="2"/>
</dbReference>
<name>A0ABV6M318_9ACTN</name>
<evidence type="ECO:0000256" key="2">
    <source>
        <dbReference type="PROSITE-ProRule" id="PRU00335"/>
    </source>
</evidence>
<gene>
    <name evidence="4" type="ORF">ACFFIA_15520</name>
</gene>
<dbReference type="Gene3D" id="1.10.357.10">
    <property type="entry name" value="Tetracycline Repressor, domain 2"/>
    <property type="match status" value="2"/>
</dbReference>
<feature type="DNA-binding region" description="H-T-H motif" evidence="2">
    <location>
        <begin position="232"/>
        <end position="251"/>
    </location>
</feature>
<feature type="domain" description="HTH tetR-type" evidence="3">
    <location>
        <begin position="209"/>
        <end position="269"/>
    </location>
</feature>
<dbReference type="InterPro" id="IPR023772">
    <property type="entry name" value="DNA-bd_HTH_TetR-type_CS"/>
</dbReference>
<proteinExistence type="predicted"/>
<comment type="caution">
    <text evidence="4">The sequence shown here is derived from an EMBL/GenBank/DDBJ whole genome shotgun (WGS) entry which is preliminary data.</text>
</comment>
<accession>A0ABV6M318</accession>
<evidence type="ECO:0000256" key="1">
    <source>
        <dbReference type="ARBA" id="ARBA00023125"/>
    </source>
</evidence>
<dbReference type="InterPro" id="IPR050109">
    <property type="entry name" value="HTH-type_TetR-like_transc_reg"/>
</dbReference>
<dbReference type="PANTHER" id="PTHR30055">
    <property type="entry name" value="HTH-TYPE TRANSCRIPTIONAL REGULATOR RUTR"/>
    <property type="match status" value="1"/>
</dbReference>
<organism evidence="4 5">
    <name type="scientific">Phytohabitans kaempferiae</name>
    <dbReference type="NCBI Taxonomy" id="1620943"/>
    <lineage>
        <taxon>Bacteria</taxon>
        <taxon>Bacillati</taxon>
        <taxon>Actinomycetota</taxon>
        <taxon>Actinomycetes</taxon>
        <taxon>Micromonosporales</taxon>
        <taxon>Micromonosporaceae</taxon>
    </lineage>
</organism>
<feature type="DNA-binding region" description="H-T-H motif" evidence="2">
    <location>
        <begin position="34"/>
        <end position="53"/>
    </location>
</feature>
<protein>
    <submittedName>
        <fullName evidence="4">TetR/AcrR family transcriptional regulator</fullName>
    </submittedName>
</protein>
<dbReference type="Proteomes" id="UP001589867">
    <property type="component" value="Unassembled WGS sequence"/>
</dbReference>
<dbReference type="PANTHER" id="PTHR30055:SF181">
    <property type="entry name" value="BLR6905 PROTEIN"/>
    <property type="match status" value="1"/>
</dbReference>
<feature type="domain" description="HTH tetR-type" evidence="3">
    <location>
        <begin position="11"/>
        <end position="71"/>
    </location>
</feature>
<sequence length="397" mass="43163">MSRPRRALSSAERRRQLADLAATHFHRRGFHQVSLAGIASSAGLTAPAIYRHFENKQALLAASIERGLDIVESAWTARAHASLTDALADLAAAAEQRRDLWILLQREMRHLDERQRKPLEARLNAFVANVRRRIGEVRPECDTGQVAVLITAILAVLSSPSVYSIPGHTAERAWLLGHLAAAVSAATLPHVDTGQLAAATATRTPAGEASRRTALLDTAIELFHDHGYAAVSLDDIGAAVGMAGPSIYHHFPTKSDLLVHAFTRATEQLPSEGATLDDLVSQYIDLGVRERLVFGVYVLEAINLPPDAARHIKTSLDAHVANWCRTLAAERPELTDPQAVILVHAARAIVHDVVRMGHLHERPTISLELRELVDAVLRAPLPAETPPGAPLVLDDQR</sequence>
<evidence type="ECO:0000313" key="4">
    <source>
        <dbReference type="EMBL" id="MFC0529066.1"/>
    </source>
</evidence>
<dbReference type="RefSeq" id="WP_377251447.1">
    <property type="nucleotide sequence ID" value="NZ_JBHLUH010000023.1"/>
</dbReference>
<evidence type="ECO:0000259" key="3">
    <source>
        <dbReference type="PROSITE" id="PS50977"/>
    </source>
</evidence>
<evidence type="ECO:0000313" key="5">
    <source>
        <dbReference type="Proteomes" id="UP001589867"/>
    </source>
</evidence>
<dbReference type="EMBL" id="JBHLUH010000023">
    <property type="protein sequence ID" value="MFC0529066.1"/>
    <property type="molecule type" value="Genomic_DNA"/>
</dbReference>
<keyword evidence="1 2" id="KW-0238">DNA-binding</keyword>
<dbReference type="Gene3D" id="1.10.10.60">
    <property type="entry name" value="Homeodomain-like"/>
    <property type="match status" value="2"/>
</dbReference>
<dbReference type="SUPFAM" id="SSF46689">
    <property type="entry name" value="Homeodomain-like"/>
    <property type="match status" value="2"/>
</dbReference>
<keyword evidence="5" id="KW-1185">Reference proteome</keyword>
<dbReference type="Pfam" id="PF00440">
    <property type="entry name" value="TetR_N"/>
    <property type="match status" value="2"/>
</dbReference>
<dbReference type="InterPro" id="IPR009057">
    <property type="entry name" value="Homeodomain-like_sf"/>
</dbReference>
<dbReference type="InterPro" id="IPR001647">
    <property type="entry name" value="HTH_TetR"/>
</dbReference>
<reference evidence="4 5" key="1">
    <citation type="submission" date="2024-09" db="EMBL/GenBank/DDBJ databases">
        <authorList>
            <person name="Sun Q."/>
            <person name="Mori K."/>
        </authorList>
    </citation>
    <scope>NUCLEOTIDE SEQUENCE [LARGE SCALE GENOMIC DNA]</scope>
    <source>
        <strain evidence="4 5">TBRC 3947</strain>
    </source>
</reference>
<dbReference type="PRINTS" id="PR00455">
    <property type="entry name" value="HTHTETR"/>
</dbReference>
<dbReference type="PROSITE" id="PS01081">
    <property type="entry name" value="HTH_TETR_1"/>
    <property type="match status" value="1"/>
</dbReference>